<dbReference type="PANTHER" id="PTHR11266">
    <property type="entry name" value="PEROXISOMAL MEMBRANE PROTEIN 2, PXMP2 MPV17"/>
    <property type="match status" value="1"/>
</dbReference>
<name>A0A8H7PD66_MORIS</name>
<evidence type="ECO:0000256" key="3">
    <source>
        <dbReference type="ARBA" id="ARBA00022692"/>
    </source>
</evidence>
<dbReference type="GO" id="GO:0016020">
    <property type="term" value="C:membrane"/>
    <property type="evidence" value="ECO:0007669"/>
    <property type="project" value="UniProtKB-SubCell"/>
</dbReference>
<dbReference type="InterPro" id="IPR007248">
    <property type="entry name" value="Mpv17_PMP22"/>
</dbReference>
<dbReference type="PANTHER" id="PTHR11266:SF50">
    <property type="entry name" value="VACUOLAR MEMBRANE PROTEIN YOR292C"/>
    <property type="match status" value="1"/>
</dbReference>
<accession>A0A8H7PD66</accession>
<protein>
    <submittedName>
        <fullName evidence="7">Uncharacterized protein</fullName>
    </submittedName>
</protein>
<evidence type="ECO:0000256" key="6">
    <source>
        <dbReference type="RuleBase" id="RU363053"/>
    </source>
</evidence>
<evidence type="ECO:0000313" key="8">
    <source>
        <dbReference type="Proteomes" id="UP000654370"/>
    </source>
</evidence>
<keyword evidence="8" id="KW-1185">Reference proteome</keyword>
<evidence type="ECO:0000313" key="7">
    <source>
        <dbReference type="EMBL" id="KAG2171520.1"/>
    </source>
</evidence>
<keyword evidence="3" id="KW-0812">Transmembrane</keyword>
<keyword evidence="5" id="KW-0472">Membrane</keyword>
<keyword evidence="4" id="KW-1133">Transmembrane helix</keyword>
<evidence type="ECO:0000256" key="5">
    <source>
        <dbReference type="ARBA" id="ARBA00023136"/>
    </source>
</evidence>
<dbReference type="OrthoDB" id="10267969at2759"/>
<proteinExistence type="inferred from homology"/>
<dbReference type="Proteomes" id="UP000654370">
    <property type="component" value="Unassembled WGS sequence"/>
</dbReference>
<comment type="similarity">
    <text evidence="2 6">Belongs to the peroxisomal membrane protein PXMP2/4 family.</text>
</comment>
<reference evidence="7" key="1">
    <citation type="submission" date="2020-12" db="EMBL/GenBank/DDBJ databases">
        <title>Metabolic potential, ecology and presence of endohyphal bacteria is reflected in genomic diversity of Mucoromycotina.</title>
        <authorList>
            <person name="Muszewska A."/>
            <person name="Okrasinska A."/>
            <person name="Steczkiewicz K."/>
            <person name="Drgas O."/>
            <person name="Orlowska M."/>
            <person name="Perlinska-Lenart U."/>
            <person name="Aleksandrzak-Piekarczyk T."/>
            <person name="Szatraj K."/>
            <person name="Zielenkiewicz U."/>
            <person name="Pilsyk S."/>
            <person name="Malc E."/>
            <person name="Mieczkowski P."/>
            <person name="Kruszewska J.S."/>
            <person name="Biernat P."/>
            <person name="Pawlowska J."/>
        </authorList>
    </citation>
    <scope>NUCLEOTIDE SEQUENCE</scope>
    <source>
        <strain evidence="7">WA0000067209</strain>
    </source>
</reference>
<sequence>MLALKRLNKFYTKSYEKAPFKTLCVTNGCLAVISDVTAQTITYYNWQASTKNEAVNLDEKLPEKLQEHEELKPRPPPRFDPYRTLRFALYNVAVAPLVGKWFMFLEKRFPMSTVQQAAGGWLKHNDKTTLKRMITDQTLFAPMSLSLFFTVMGLVETGSIEGVQAKFKDAYLPAIKANYQLWPAVQLINFKFVPLPYRLPVVSTVGIAWNSYLSWLNNAAKEEEIATHKFEEEERQYDGTRGEQIKLEI</sequence>
<dbReference type="AlphaFoldDB" id="A0A8H7PD66"/>
<evidence type="ECO:0000256" key="2">
    <source>
        <dbReference type="ARBA" id="ARBA00006824"/>
    </source>
</evidence>
<dbReference type="GO" id="GO:0005739">
    <property type="term" value="C:mitochondrion"/>
    <property type="evidence" value="ECO:0007669"/>
    <property type="project" value="TreeGrafter"/>
</dbReference>
<evidence type="ECO:0000256" key="4">
    <source>
        <dbReference type="ARBA" id="ARBA00022989"/>
    </source>
</evidence>
<gene>
    <name evidence="7" type="ORF">INT43_008246</name>
</gene>
<dbReference type="EMBL" id="JAEPQZ010000020">
    <property type="protein sequence ID" value="KAG2171520.1"/>
    <property type="molecule type" value="Genomic_DNA"/>
</dbReference>
<dbReference type="Pfam" id="PF04117">
    <property type="entry name" value="Mpv17_PMP22"/>
    <property type="match status" value="1"/>
</dbReference>
<comment type="subcellular location">
    <subcellularLocation>
        <location evidence="1">Membrane</location>
        <topology evidence="1">Multi-pass membrane protein</topology>
    </subcellularLocation>
</comment>
<comment type="caution">
    <text evidence="7">The sequence shown here is derived from an EMBL/GenBank/DDBJ whole genome shotgun (WGS) entry which is preliminary data.</text>
</comment>
<organism evidence="7 8">
    <name type="scientific">Mortierella isabellina</name>
    <name type="common">Filamentous fungus</name>
    <name type="synonym">Umbelopsis isabellina</name>
    <dbReference type="NCBI Taxonomy" id="91625"/>
    <lineage>
        <taxon>Eukaryota</taxon>
        <taxon>Fungi</taxon>
        <taxon>Fungi incertae sedis</taxon>
        <taxon>Mucoromycota</taxon>
        <taxon>Mucoromycotina</taxon>
        <taxon>Umbelopsidomycetes</taxon>
        <taxon>Umbelopsidales</taxon>
        <taxon>Umbelopsidaceae</taxon>
        <taxon>Umbelopsis</taxon>
    </lineage>
</organism>
<evidence type="ECO:0000256" key="1">
    <source>
        <dbReference type="ARBA" id="ARBA00004141"/>
    </source>
</evidence>